<keyword evidence="2 5" id="KW-0479">Metal-binding</keyword>
<dbReference type="GO" id="GO:0046872">
    <property type="term" value="F:metal ion binding"/>
    <property type="evidence" value="ECO:0007669"/>
    <property type="project" value="UniProtKB-KW"/>
</dbReference>
<feature type="binding site" evidence="5">
    <location>
        <position position="167"/>
    </location>
    <ligand>
        <name>Fe cation</name>
        <dbReference type="ChEBI" id="CHEBI:24875"/>
        <note>catalytic</note>
    </ligand>
</feature>
<evidence type="ECO:0000256" key="1">
    <source>
        <dbReference type="ARBA" id="ARBA00006787"/>
    </source>
</evidence>
<evidence type="ECO:0000313" key="6">
    <source>
        <dbReference type="EMBL" id="AYM52693.1"/>
    </source>
</evidence>
<dbReference type="SUPFAM" id="SSF50969">
    <property type="entry name" value="YVTN repeat-like/Quinoprotein amine dehydrogenase"/>
    <property type="match status" value="1"/>
</dbReference>
<accession>A0A3S7UVD7</accession>
<dbReference type="PANTHER" id="PTHR10543:SF89">
    <property type="entry name" value="CAROTENOID 9,10(9',10')-CLEAVAGE DIOXYGENASE 1"/>
    <property type="match status" value="1"/>
</dbReference>
<comment type="cofactor">
    <cofactor evidence="5">
        <name>Fe(2+)</name>
        <dbReference type="ChEBI" id="CHEBI:29033"/>
    </cofactor>
    <text evidence="5">Binds 1 Fe(2+) ion per subunit.</text>
</comment>
<reference evidence="6" key="1">
    <citation type="journal article" date="2018" name="J. Ind. Microbiol. Biotechnol.">
        <title>Genome mining reveals uncommon alkylpyrones as type III PKS products from myxobacteria.</title>
        <authorList>
            <person name="Hug J.J."/>
            <person name="Panter F."/>
            <person name="Krug D."/>
            <person name="Muller R."/>
        </authorList>
    </citation>
    <scope>NUCLEOTIDE SEQUENCE</scope>
    <source>
        <strain evidence="6">MNa10638</strain>
    </source>
</reference>
<feature type="binding site" evidence="5">
    <location>
        <position position="457"/>
    </location>
    <ligand>
        <name>Fe cation</name>
        <dbReference type="ChEBI" id="CHEBI:24875"/>
        <note>catalytic</note>
    </ligand>
</feature>
<evidence type="ECO:0000256" key="5">
    <source>
        <dbReference type="PIRSR" id="PIRSR604294-1"/>
    </source>
</evidence>
<dbReference type="Pfam" id="PF03055">
    <property type="entry name" value="RPE65"/>
    <property type="match status" value="1"/>
</dbReference>
<dbReference type="PANTHER" id="PTHR10543">
    <property type="entry name" value="BETA-CAROTENE DIOXYGENASE"/>
    <property type="match status" value="1"/>
</dbReference>
<feature type="binding site" evidence="5">
    <location>
        <position position="214"/>
    </location>
    <ligand>
        <name>Fe cation</name>
        <dbReference type="ChEBI" id="CHEBI:24875"/>
        <note>catalytic</note>
    </ligand>
</feature>
<dbReference type="EMBL" id="MH908882">
    <property type="protein sequence ID" value="AYM52693.1"/>
    <property type="molecule type" value="Genomic_DNA"/>
</dbReference>
<name>A0A3S7UVD7_9BACT</name>
<evidence type="ECO:0000256" key="3">
    <source>
        <dbReference type="ARBA" id="ARBA00023002"/>
    </source>
</evidence>
<dbReference type="AlphaFoldDB" id="A0A3S7UVD7"/>
<sequence>MIRARDYEDGATYISGLYAPVAEEHDFAALACIEGEVPSDLAGVFARNAPNPKFAPPEPYHWFDGDGMVHAVTFAEGRATYRNRWVRTKGLADDEAAGKALRPGLFSRPDLRHPDGPFKNTANTDLLAWQGRLLALWWLGEGTPYALDPHSLETRGLFTAAGTMTAHAKVDPRSGDLVFIDYGMRPPFLTHGVLSPDGELRRTAVELPGPRPQHDIALTERYTVLIDTSMFADPQALATGRVHMRFFADTPTRLGLFDRRAHELVRWFEVPPCYVYHFANAWEREDGKVVVVASRVRDPLVYDPQPGRSQAAVPRIGHLRLEPQLVRWTLDLESGQASEDVIDEAVAEFPRVDDSRLGAPTRAAYLGSFAAHESLIFAGVRRVDLERGTAIERRFPPGWCGGEVSVLPRGDDDDRALLATFVSPDDGGPGELWLLAAADLEVVARLRIPARVPAGFHTRWLGA</sequence>
<dbReference type="InterPro" id="IPR011044">
    <property type="entry name" value="Quino_amine_DH_bsu"/>
</dbReference>
<proteinExistence type="inferred from homology"/>
<comment type="similarity">
    <text evidence="1">Belongs to the carotenoid oxygenase family.</text>
</comment>
<dbReference type="GO" id="GO:0010436">
    <property type="term" value="F:carotenoid dioxygenase activity"/>
    <property type="evidence" value="ECO:0007669"/>
    <property type="project" value="TreeGrafter"/>
</dbReference>
<dbReference type="GO" id="GO:0016121">
    <property type="term" value="P:carotene catabolic process"/>
    <property type="evidence" value="ECO:0007669"/>
    <property type="project" value="TreeGrafter"/>
</dbReference>
<keyword evidence="3" id="KW-0560">Oxidoreductase</keyword>
<evidence type="ECO:0000256" key="4">
    <source>
        <dbReference type="ARBA" id="ARBA00023004"/>
    </source>
</evidence>
<organism evidence="6">
    <name type="scientific">Pseudenhygromyxa salsuginis</name>
    <dbReference type="NCBI Taxonomy" id="442868"/>
    <lineage>
        <taxon>Bacteria</taxon>
        <taxon>Pseudomonadati</taxon>
        <taxon>Myxococcota</taxon>
        <taxon>Polyangia</taxon>
        <taxon>Nannocystales</taxon>
        <taxon>Nannocystaceae</taxon>
        <taxon>Pseudenhygromyxa</taxon>
    </lineage>
</organism>
<dbReference type="InterPro" id="IPR004294">
    <property type="entry name" value="Carotenoid_Oase"/>
</dbReference>
<evidence type="ECO:0000256" key="2">
    <source>
        <dbReference type="ARBA" id="ARBA00022723"/>
    </source>
</evidence>
<keyword evidence="4 5" id="KW-0408">Iron</keyword>
<feature type="binding site" evidence="5">
    <location>
        <position position="277"/>
    </location>
    <ligand>
        <name>Fe cation</name>
        <dbReference type="ChEBI" id="CHEBI:24875"/>
        <note>catalytic</note>
    </ligand>
</feature>
<protein>
    <submittedName>
        <fullName evidence="6">Uncharacterized protein</fullName>
    </submittedName>
</protein>